<dbReference type="InterPro" id="IPR035979">
    <property type="entry name" value="RBD_domain_sf"/>
</dbReference>
<evidence type="ECO:0000256" key="3">
    <source>
        <dbReference type="ARBA" id="ARBA00020737"/>
    </source>
</evidence>
<dbReference type="SMART" id="SM00360">
    <property type="entry name" value="RRM"/>
    <property type="match status" value="1"/>
</dbReference>
<dbReference type="CDD" id="cd12263">
    <property type="entry name" value="RRM_ABT1_like"/>
    <property type="match status" value="1"/>
</dbReference>
<keyword evidence="4 6" id="KW-0694">RNA-binding</keyword>
<evidence type="ECO:0000256" key="5">
    <source>
        <dbReference type="ARBA" id="ARBA00023242"/>
    </source>
</evidence>
<dbReference type="GO" id="GO:0000480">
    <property type="term" value="P:endonucleolytic cleavage in 5'-ETS of tricistronic rRNA transcript (SSU-rRNA, 5.8S rRNA, LSU-rRNA)"/>
    <property type="evidence" value="ECO:0007669"/>
    <property type="project" value="TreeGrafter"/>
</dbReference>
<keyword evidence="9" id="KW-1185">Reference proteome</keyword>
<dbReference type="Proteomes" id="UP000475862">
    <property type="component" value="Unassembled WGS sequence"/>
</dbReference>
<dbReference type="PANTHER" id="PTHR12311">
    <property type="entry name" value="ACTIVATOR OF BASAL TRANSCRIPTION 1"/>
    <property type="match status" value="1"/>
</dbReference>
<feature type="domain" description="RRM" evidence="7">
    <location>
        <begin position="22"/>
        <end position="98"/>
    </location>
</feature>
<evidence type="ECO:0000259" key="7">
    <source>
        <dbReference type="PROSITE" id="PS50102"/>
    </source>
</evidence>
<dbReference type="GO" id="GO:0005730">
    <property type="term" value="C:nucleolus"/>
    <property type="evidence" value="ECO:0007669"/>
    <property type="project" value="UniProtKB-SubCell"/>
</dbReference>
<dbReference type="GO" id="GO:0000472">
    <property type="term" value="P:endonucleolytic cleavage to generate mature 5'-end of SSU-rRNA from (SSU-rRNA, 5.8S rRNA, LSU-rRNA)"/>
    <property type="evidence" value="ECO:0007669"/>
    <property type="project" value="TreeGrafter"/>
</dbReference>
<proteinExistence type="inferred from homology"/>
<evidence type="ECO:0000313" key="8">
    <source>
        <dbReference type="EMBL" id="KAE9531857.1"/>
    </source>
</evidence>
<keyword evidence="5" id="KW-0539">Nucleus</keyword>
<accession>A0A6G0TG83</accession>
<dbReference type="GO" id="GO:0000447">
    <property type="term" value="P:endonucleolytic cleavage in ITS1 to separate SSU-rRNA from 5.8S rRNA and LSU-rRNA from tricistronic rRNA transcript (SSU-rRNA, 5.8S rRNA, LSU-rRNA)"/>
    <property type="evidence" value="ECO:0007669"/>
    <property type="project" value="TreeGrafter"/>
</dbReference>
<evidence type="ECO:0000256" key="6">
    <source>
        <dbReference type="PROSITE-ProRule" id="PRU00176"/>
    </source>
</evidence>
<dbReference type="SUPFAM" id="SSF54928">
    <property type="entry name" value="RNA-binding domain, RBD"/>
    <property type="match status" value="1"/>
</dbReference>
<evidence type="ECO:0000313" key="9">
    <source>
        <dbReference type="Proteomes" id="UP000475862"/>
    </source>
</evidence>
<evidence type="ECO:0000256" key="1">
    <source>
        <dbReference type="ARBA" id="ARBA00004604"/>
    </source>
</evidence>
<comment type="caution">
    <text evidence="8">The sequence shown here is derived from an EMBL/GenBank/DDBJ whole genome shotgun (WGS) entry which is preliminary data.</text>
</comment>
<dbReference type="Gene3D" id="3.30.70.330">
    <property type="match status" value="1"/>
</dbReference>
<dbReference type="Pfam" id="PF00076">
    <property type="entry name" value="RRM_1"/>
    <property type="match status" value="1"/>
</dbReference>
<dbReference type="EMBL" id="VYZN01000040">
    <property type="protein sequence ID" value="KAE9531857.1"/>
    <property type="molecule type" value="Genomic_DNA"/>
</dbReference>
<protein>
    <recommendedName>
        <fullName evidence="3">Activator of basal transcription 1</fullName>
    </recommendedName>
</protein>
<dbReference type="InterPro" id="IPR034353">
    <property type="entry name" value="ABT1/ESF2_RRM"/>
</dbReference>
<comment type="similarity">
    <text evidence="2">Belongs to the ESF2/ABP1 family.</text>
</comment>
<dbReference type="InterPro" id="IPR012677">
    <property type="entry name" value="Nucleotide-bd_a/b_plait_sf"/>
</dbReference>
<sequence length="201" mass="23692">MSDCESESVLSVDSSTKTRKKGIVYLSSIPKYMNVTKLRELLGQYGEIGRVFLQPAANPNLKKRPAKHFTEGWVEFERKKVAKQAAELLNGKRIDSRKRSKYFDSVWNLKYLPRFKWVHLNERLAYEKAVRKHRLRAEVSQVKREANHFSSNIVRSEKNKMYQQTNVNINVRQRLPEEEFLQNKNSVPDIESRTEFLSKLF</sequence>
<dbReference type="PANTHER" id="PTHR12311:SF7">
    <property type="entry name" value="ACTIVATOR OF BASAL TRANSCRIPTION 1"/>
    <property type="match status" value="1"/>
</dbReference>
<evidence type="ECO:0000256" key="4">
    <source>
        <dbReference type="ARBA" id="ARBA00022884"/>
    </source>
</evidence>
<dbReference type="InterPro" id="IPR039119">
    <property type="entry name" value="ABT1/Esf2"/>
</dbReference>
<reference evidence="8 9" key="1">
    <citation type="submission" date="2019-08" db="EMBL/GenBank/DDBJ databases">
        <title>The genome of the soybean aphid Biotype 1, its phylome, world population structure and adaptation to the North American continent.</title>
        <authorList>
            <person name="Giordano R."/>
            <person name="Donthu R.K."/>
            <person name="Hernandez A.G."/>
            <person name="Wright C.L."/>
            <person name="Zimin A.V."/>
        </authorList>
    </citation>
    <scope>NUCLEOTIDE SEQUENCE [LARGE SCALE GENOMIC DNA]</scope>
    <source>
        <tissue evidence="8">Whole aphids</tissue>
    </source>
</reference>
<comment type="subcellular location">
    <subcellularLocation>
        <location evidence="1">Nucleus</location>
        <location evidence="1">Nucleolus</location>
    </subcellularLocation>
</comment>
<dbReference type="InterPro" id="IPR000504">
    <property type="entry name" value="RRM_dom"/>
</dbReference>
<name>A0A6G0TG83_APHGL</name>
<evidence type="ECO:0000256" key="2">
    <source>
        <dbReference type="ARBA" id="ARBA00005819"/>
    </source>
</evidence>
<gene>
    <name evidence="8" type="ORF">AGLY_010059</name>
</gene>
<dbReference type="GO" id="GO:0034462">
    <property type="term" value="P:small-subunit processome assembly"/>
    <property type="evidence" value="ECO:0007669"/>
    <property type="project" value="TreeGrafter"/>
</dbReference>
<dbReference type="OrthoDB" id="287393at2759"/>
<organism evidence="8 9">
    <name type="scientific">Aphis glycines</name>
    <name type="common">Soybean aphid</name>
    <dbReference type="NCBI Taxonomy" id="307491"/>
    <lineage>
        <taxon>Eukaryota</taxon>
        <taxon>Metazoa</taxon>
        <taxon>Ecdysozoa</taxon>
        <taxon>Arthropoda</taxon>
        <taxon>Hexapoda</taxon>
        <taxon>Insecta</taxon>
        <taxon>Pterygota</taxon>
        <taxon>Neoptera</taxon>
        <taxon>Paraneoptera</taxon>
        <taxon>Hemiptera</taxon>
        <taxon>Sternorrhyncha</taxon>
        <taxon>Aphidomorpha</taxon>
        <taxon>Aphidoidea</taxon>
        <taxon>Aphididae</taxon>
        <taxon>Aphidini</taxon>
        <taxon>Aphis</taxon>
        <taxon>Aphis</taxon>
    </lineage>
</organism>
<dbReference type="GO" id="GO:0003723">
    <property type="term" value="F:RNA binding"/>
    <property type="evidence" value="ECO:0007669"/>
    <property type="project" value="UniProtKB-UniRule"/>
</dbReference>
<dbReference type="PROSITE" id="PS50102">
    <property type="entry name" value="RRM"/>
    <property type="match status" value="1"/>
</dbReference>
<dbReference type="AlphaFoldDB" id="A0A6G0TG83"/>